<dbReference type="NCBIfam" id="NF006731">
    <property type="entry name" value="PRK09262.1"/>
    <property type="match status" value="1"/>
</dbReference>
<dbReference type="Proteomes" id="UP001317532">
    <property type="component" value="Chromosome"/>
</dbReference>
<dbReference type="GO" id="GO:0008948">
    <property type="term" value="F:oxaloacetate decarboxylase activity"/>
    <property type="evidence" value="ECO:0007669"/>
    <property type="project" value="UniProtKB-EC"/>
</dbReference>
<evidence type="ECO:0000256" key="2">
    <source>
        <dbReference type="ARBA" id="ARBA00001946"/>
    </source>
</evidence>
<dbReference type="Pfam" id="PF03737">
    <property type="entry name" value="RraA-like"/>
    <property type="match status" value="1"/>
</dbReference>
<organism evidence="19 20">
    <name type="scientific">Vulcanimicrobium alpinum</name>
    <dbReference type="NCBI Taxonomy" id="3016050"/>
    <lineage>
        <taxon>Bacteria</taxon>
        <taxon>Bacillati</taxon>
        <taxon>Vulcanimicrobiota</taxon>
        <taxon>Vulcanimicrobiia</taxon>
        <taxon>Vulcanimicrobiales</taxon>
        <taxon>Vulcanimicrobiaceae</taxon>
        <taxon>Vulcanimicrobium</taxon>
    </lineage>
</organism>
<protein>
    <recommendedName>
        <fullName evidence="9">Putative 4-hydroxy-4-methyl-2-oxoglutarate aldolase</fullName>
        <ecNumber evidence="8">4.1.1.112</ecNumber>
        <ecNumber evidence="7">4.1.3.17</ecNumber>
    </recommendedName>
    <alternativeName>
        <fullName evidence="15">Oxaloacetate decarboxylase</fullName>
    </alternativeName>
    <alternativeName>
        <fullName evidence="14">RraA-like protein</fullName>
    </alternativeName>
</protein>
<evidence type="ECO:0000256" key="16">
    <source>
        <dbReference type="ARBA" id="ARBA00047973"/>
    </source>
</evidence>
<evidence type="ECO:0000256" key="4">
    <source>
        <dbReference type="ARBA" id="ARBA00008621"/>
    </source>
</evidence>
<dbReference type="RefSeq" id="WP_317995449.1">
    <property type="nucleotide sequence ID" value="NZ_AP025523.1"/>
</dbReference>
<comment type="similarity">
    <text evidence="17">Belongs to the LigK/PcmE family.</text>
</comment>
<evidence type="ECO:0000256" key="9">
    <source>
        <dbReference type="ARBA" id="ARBA00016549"/>
    </source>
</evidence>
<keyword evidence="12" id="KW-0456">Lyase</keyword>
<name>A0AAN2CB61_UNVUL</name>
<dbReference type="SUPFAM" id="SSF89562">
    <property type="entry name" value="RraA-like"/>
    <property type="match status" value="1"/>
</dbReference>
<evidence type="ECO:0000256" key="8">
    <source>
        <dbReference type="ARBA" id="ARBA00012947"/>
    </source>
</evidence>
<dbReference type="NCBIfam" id="TIGR02798">
    <property type="entry name" value="ligK_PcmE"/>
    <property type="match status" value="1"/>
</dbReference>
<comment type="cofactor">
    <cofactor evidence="3">
        <name>a divalent metal cation</name>
        <dbReference type="ChEBI" id="CHEBI:60240"/>
    </cofactor>
</comment>
<dbReference type="InterPro" id="IPR005493">
    <property type="entry name" value="RraA/RraA-like"/>
</dbReference>
<evidence type="ECO:0000256" key="18">
    <source>
        <dbReference type="PIRSR" id="PIRSR605493-1"/>
    </source>
</evidence>
<evidence type="ECO:0000256" key="15">
    <source>
        <dbReference type="ARBA" id="ARBA00032305"/>
    </source>
</evidence>
<evidence type="ECO:0000256" key="12">
    <source>
        <dbReference type="ARBA" id="ARBA00023239"/>
    </source>
</evidence>
<comment type="catalytic activity">
    <reaction evidence="1">
        <text>4-hydroxy-4-methyl-2-oxoglutarate = 2 pyruvate</text>
        <dbReference type="Rhea" id="RHEA:22748"/>
        <dbReference type="ChEBI" id="CHEBI:15361"/>
        <dbReference type="ChEBI" id="CHEBI:58276"/>
        <dbReference type="EC" id="4.1.3.17"/>
    </reaction>
</comment>
<keyword evidence="20" id="KW-1185">Reference proteome</keyword>
<dbReference type="GO" id="GO:0032787">
    <property type="term" value="P:monocarboxylic acid metabolic process"/>
    <property type="evidence" value="ECO:0007669"/>
    <property type="project" value="UniProtKB-ARBA"/>
</dbReference>
<feature type="binding site" evidence="18">
    <location>
        <position position="117"/>
    </location>
    <ligand>
        <name>substrate</name>
    </ligand>
</feature>
<comment type="subunit">
    <text evidence="6">Homohexamer.</text>
</comment>
<comment type="similarity">
    <text evidence="4">Belongs to the class II aldolase/RraA-like family.</text>
</comment>
<evidence type="ECO:0000256" key="5">
    <source>
        <dbReference type="ARBA" id="ARBA00011233"/>
    </source>
</evidence>
<dbReference type="FunFam" id="3.50.30.40:FF:000002">
    <property type="entry name" value="4-carboxy-4-hydroxy-2-oxoadipate aldolase/oxaloacetate decarboxylase"/>
    <property type="match status" value="1"/>
</dbReference>
<dbReference type="PANTHER" id="PTHR33254:SF16">
    <property type="entry name" value="BLR3842 PROTEIN"/>
    <property type="match status" value="1"/>
</dbReference>
<sequence length="236" mass="25151">MSGVVVRNIERTAPDVLAPLAERGVATVHEALGRTGLMASFMRPIYRGAAIAGNALTVTVAPGDNTMIHVAVELCRDGDVLVVVPTSPCEDGYFGDLFGGALKARGVQGLIIEAGCRDVRSLEEMRFPVWSKAIFAQGTVKETLGEINLPVVCARARVEPGDAIVADDDGVLVVPRARVREALDASAARIEKETKNRARFAAGEVGLDVYGMREKLAAKGLRYYDDARALAEGRTS</sequence>
<accession>A0AAN2CB61</accession>
<comment type="catalytic activity">
    <reaction evidence="16">
        <text>oxaloacetate + H(+) = pyruvate + CO2</text>
        <dbReference type="Rhea" id="RHEA:15641"/>
        <dbReference type="ChEBI" id="CHEBI:15361"/>
        <dbReference type="ChEBI" id="CHEBI:15378"/>
        <dbReference type="ChEBI" id="CHEBI:16452"/>
        <dbReference type="ChEBI" id="CHEBI:16526"/>
        <dbReference type="EC" id="4.1.1.112"/>
    </reaction>
</comment>
<evidence type="ECO:0000256" key="3">
    <source>
        <dbReference type="ARBA" id="ARBA00001968"/>
    </source>
</evidence>
<evidence type="ECO:0000256" key="11">
    <source>
        <dbReference type="ARBA" id="ARBA00022842"/>
    </source>
</evidence>
<dbReference type="KEGG" id="vab:WPS_31620"/>
<dbReference type="GO" id="GO:0046872">
    <property type="term" value="F:metal ion binding"/>
    <property type="evidence" value="ECO:0007669"/>
    <property type="project" value="UniProtKB-KW"/>
</dbReference>
<evidence type="ECO:0000256" key="13">
    <source>
        <dbReference type="ARBA" id="ARBA00025046"/>
    </source>
</evidence>
<feature type="binding site" evidence="18">
    <location>
        <position position="118"/>
    </location>
    <ligand>
        <name>Mg(2+)</name>
        <dbReference type="ChEBI" id="CHEBI:18420"/>
    </ligand>
</feature>
<evidence type="ECO:0000313" key="20">
    <source>
        <dbReference type="Proteomes" id="UP001317532"/>
    </source>
</evidence>
<proteinExistence type="inferred from homology"/>
<dbReference type="GO" id="GO:0047443">
    <property type="term" value="F:4-hydroxy-4-methyl-2-oxoglutarate aldolase activity"/>
    <property type="evidence" value="ECO:0007669"/>
    <property type="project" value="UniProtKB-EC"/>
</dbReference>
<comment type="cofactor">
    <cofactor evidence="2 18">
        <name>Mg(2+)</name>
        <dbReference type="ChEBI" id="CHEBI:18420"/>
    </cofactor>
</comment>
<dbReference type="GO" id="GO:0046395">
    <property type="term" value="P:carboxylic acid catabolic process"/>
    <property type="evidence" value="ECO:0007669"/>
    <property type="project" value="UniProtKB-ARBA"/>
</dbReference>
<dbReference type="PANTHER" id="PTHR33254">
    <property type="entry name" value="4-HYDROXY-4-METHYL-2-OXOGLUTARATE ALDOLASE 3-RELATED"/>
    <property type="match status" value="1"/>
</dbReference>
<dbReference type="EMBL" id="AP025523">
    <property type="protein sequence ID" value="BDE07886.1"/>
    <property type="molecule type" value="Genomic_DNA"/>
</dbReference>
<dbReference type="Gene3D" id="3.50.30.40">
    <property type="entry name" value="Ribonuclease E inhibitor RraA/RraA-like"/>
    <property type="match status" value="1"/>
</dbReference>
<dbReference type="InterPro" id="IPR014165">
    <property type="entry name" value="LigK_PcmE"/>
</dbReference>
<evidence type="ECO:0000256" key="17">
    <source>
        <dbReference type="ARBA" id="ARBA00061585"/>
    </source>
</evidence>
<comment type="subunit">
    <text evidence="5">Homotrimer.</text>
</comment>
<gene>
    <name evidence="19" type="ORF">WPS_31620</name>
</gene>
<keyword evidence="11 18" id="KW-0460">Magnesium</keyword>
<evidence type="ECO:0000256" key="14">
    <source>
        <dbReference type="ARBA" id="ARBA00030169"/>
    </source>
</evidence>
<evidence type="ECO:0000256" key="10">
    <source>
        <dbReference type="ARBA" id="ARBA00022723"/>
    </source>
</evidence>
<reference evidence="19 20" key="1">
    <citation type="journal article" date="2022" name="ISME Commun">
        <title>Vulcanimicrobium alpinus gen. nov. sp. nov., the first cultivated representative of the candidate phylum 'Eremiobacterota', is a metabolically versatile aerobic anoxygenic phototroph.</title>
        <authorList>
            <person name="Yabe S."/>
            <person name="Muto K."/>
            <person name="Abe K."/>
            <person name="Yokota A."/>
            <person name="Staudigel H."/>
            <person name="Tebo B.M."/>
        </authorList>
    </citation>
    <scope>NUCLEOTIDE SEQUENCE [LARGE SCALE GENOMIC DNA]</scope>
    <source>
        <strain evidence="19 20">WC8-2</strain>
    </source>
</reference>
<dbReference type="CDD" id="cd16841">
    <property type="entry name" value="RraA_family"/>
    <property type="match status" value="1"/>
</dbReference>
<dbReference type="AlphaFoldDB" id="A0AAN2CB61"/>
<evidence type="ECO:0000256" key="6">
    <source>
        <dbReference type="ARBA" id="ARBA00011643"/>
    </source>
</evidence>
<evidence type="ECO:0000256" key="1">
    <source>
        <dbReference type="ARBA" id="ARBA00001342"/>
    </source>
</evidence>
<dbReference type="EC" id="4.1.3.17" evidence="7"/>
<evidence type="ECO:0000256" key="7">
    <source>
        <dbReference type="ARBA" id="ARBA00012213"/>
    </source>
</evidence>
<keyword evidence="10 18" id="KW-0479">Metal-binding</keyword>
<evidence type="ECO:0000313" key="19">
    <source>
        <dbReference type="EMBL" id="BDE07886.1"/>
    </source>
</evidence>
<comment type="function">
    <text evidence="13">Catalyzes the aldol cleavage of 4-hydroxy-4-methyl-2-oxoglutarate (HMG) into 2 molecules of pyruvate. Also contains a secondary oxaloacetate (OAA) decarboxylase activity due to the common pyruvate enolate transition state formed following C-C bond cleavage in the retro-aldol and decarboxylation reactions.</text>
</comment>
<dbReference type="EC" id="4.1.1.112" evidence="8"/>
<dbReference type="InterPro" id="IPR036704">
    <property type="entry name" value="RraA/RraA-like_sf"/>
</dbReference>
<dbReference type="GO" id="GO:0019336">
    <property type="term" value="P:phenol-containing compound catabolic process"/>
    <property type="evidence" value="ECO:0007669"/>
    <property type="project" value="UniProtKB-ARBA"/>
</dbReference>